<comment type="subcellular location">
    <subcellularLocation>
        <location evidence="1">Cytoplasm</location>
    </subcellularLocation>
</comment>
<feature type="binding site" evidence="16">
    <location>
        <begin position="174"/>
        <end position="181"/>
    </location>
    <ligand>
        <name>NAD(+)</name>
        <dbReference type="ChEBI" id="CHEBI:57540"/>
    </ligand>
</feature>
<name>A0A128FBX7_9GAMM</name>
<feature type="binding site" evidence="16">
    <location>
        <position position="51"/>
    </location>
    <ligand>
        <name>FAD</name>
        <dbReference type="ChEBI" id="CHEBI:57692"/>
    </ligand>
</feature>
<evidence type="ECO:0000313" key="22">
    <source>
        <dbReference type="Proteomes" id="UP000071641"/>
    </source>
</evidence>
<accession>A0A128FBX7</accession>
<evidence type="ECO:0000256" key="3">
    <source>
        <dbReference type="ARBA" id="ARBA00011738"/>
    </source>
</evidence>
<dbReference type="InterPro" id="IPR012999">
    <property type="entry name" value="Pyr_OxRdtase_I_AS"/>
</dbReference>
<dbReference type="InterPro" id="IPR004099">
    <property type="entry name" value="Pyr_nucl-diS_OxRdtase_dimer"/>
</dbReference>
<dbReference type="RefSeq" id="WP_062666773.1">
    <property type="nucleotide sequence ID" value="NZ_FIZX01000005.1"/>
</dbReference>
<dbReference type="NCBIfam" id="TIGR01421">
    <property type="entry name" value="gluta_reduc_1"/>
    <property type="match status" value="1"/>
</dbReference>
<gene>
    <name evidence="21" type="primary">gor</name>
    <name evidence="21" type="ORF">GCE9029_04321</name>
</gene>
<feature type="binding site" evidence="16">
    <location>
        <position position="262"/>
    </location>
    <ligand>
        <name>NAD(+)</name>
        <dbReference type="ChEBI" id="CHEBI:57540"/>
    </ligand>
</feature>
<evidence type="ECO:0000256" key="7">
    <source>
        <dbReference type="ARBA" id="ARBA00022630"/>
    </source>
</evidence>
<comment type="similarity">
    <text evidence="2 18">Belongs to the class-I pyridine nucleotide-disulfide oxidoreductase family.</text>
</comment>
<dbReference type="InterPro" id="IPR006322">
    <property type="entry name" value="Glutathione_Rdtase_euk/bac"/>
</dbReference>
<keyword evidence="8 16" id="KW-0274">FAD</keyword>
<organism evidence="21 22">
    <name type="scientific">Grimontia celer</name>
    <dbReference type="NCBI Taxonomy" id="1796497"/>
    <lineage>
        <taxon>Bacteria</taxon>
        <taxon>Pseudomonadati</taxon>
        <taxon>Pseudomonadota</taxon>
        <taxon>Gammaproteobacteria</taxon>
        <taxon>Vibrionales</taxon>
        <taxon>Vibrionaceae</taxon>
        <taxon>Grimontia</taxon>
    </lineage>
</organism>
<evidence type="ECO:0000256" key="18">
    <source>
        <dbReference type="RuleBase" id="RU003691"/>
    </source>
</evidence>
<dbReference type="OrthoDB" id="9800167at2"/>
<evidence type="ECO:0000256" key="8">
    <source>
        <dbReference type="ARBA" id="ARBA00022827"/>
    </source>
</evidence>
<evidence type="ECO:0000256" key="13">
    <source>
        <dbReference type="ARBA" id="ARBA00049142"/>
    </source>
</evidence>
<dbReference type="EC" id="1.8.1.7" evidence="4"/>
<evidence type="ECO:0000256" key="15">
    <source>
        <dbReference type="PIRSR" id="PIRSR000350-2"/>
    </source>
</evidence>
<keyword evidence="10 18" id="KW-0560">Oxidoreductase</keyword>
<evidence type="ECO:0000259" key="20">
    <source>
        <dbReference type="Pfam" id="PF07992"/>
    </source>
</evidence>
<feature type="binding site" evidence="16">
    <location>
        <position position="303"/>
    </location>
    <ligand>
        <name>FAD</name>
        <dbReference type="ChEBI" id="CHEBI:57692"/>
    </ligand>
</feature>
<dbReference type="InterPro" id="IPR016156">
    <property type="entry name" value="FAD/NAD-linked_Rdtase_dimer_sf"/>
</dbReference>
<dbReference type="GO" id="GO:0034599">
    <property type="term" value="P:cellular response to oxidative stress"/>
    <property type="evidence" value="ECO:0007669"/>
    <property type="project" value="TreeGrafter"/>
</dbReference>
<keyword evidence="11" id="KW-1015">Disulfide bond</keyword>
<evidence type="ECO:0000256" key="1">
    <source>
        <dbReference type="ARBA" id="ARBA00004496"/>
    </source>
</evidence>
<keyword evidence="6" id="KW-0963">Cytoplasm</keyword>
<dbReference type="AlphaFoldDB" id="A0A128FBX7"/>
<dbReference type="SUPFAM" id="SSF55424">
    <property type="entry name" value="FAD/NAD-linked reductases, dimerisation (C-terminal) domain"/>
    <property type="match status" value="1"/>
</dbReference>
<dbReference type="PANTHER" id="PTHR42737:SF2">
    <property type="entry name" value="GLUTATHIONE REDUCTASE"/>
    <property type="match status" value="1"/>
</dbReference>
<sequence>MAKHFDYICIGGGSGGIASANRAAMYGAKVALIEAQHLGGTCVNVGCVPKKVMWHGAQIAEAIKMYGPDYGFDTTLNKFSWDKLVENREAYIGRIHTSYENVLGKNKIEVIEGFGKFVDAKTVEVNGEHYTADNILIAVGGAPTIPNIPGAEHGIDSNGFFELNEQPKRVAVVGAGYIAVEIAGVLNALGTETHLFVRKESPLRSFDPMIIDTLVEVMEKEGPALHTHSIPKEVVKESDGSLTLHFESGETHNTDLLIWAIGRHPSTDKINLAAAGVETNDRGYIKVDEFQNTNVSGIYCVGDIMEGGIELTPVAVKAGRQLSERLFNGKTNAKMDYALVPTVVFSHPPIGTIGLTEGEAKAQYGEENVKVYTSSFTAMYTAVTQHRQPCKMKLICAGDDEKVVGLHGIGYTVDEMIQGFGVAMKMGATKADFDSVVAIHPTGSEEFVTMR</sequence>
<dbReference type="Proteomes" id="UP000071641">
    <property type="component" value="Unassembled WGS sequence"/>
</dbReference>
<keyword evidence="16" id="KW-0520">NAD</keyword>
<comment type="subunit">
    <text evidence="3">Homodimer.</text>
</comment>
<dbReference type="PANTHER" id="PTHR42737">
    <property type="entry name" value="GLUTATHIONE REDUCTASE"/>
    <property type="match status" value="1"/>
</dbReference>
<comment type="function">
    <text evidence="14">Catalyzes the reduction of glutathione disulfide (GSSG) to reduced glutathione (GSH). Constitutes the major mechanism to maintain a high GSH:GSSG ratio in the cytosol.</text>
</comment>
<feature type="disulfide bond" description="Redox-active" evidence="17">
    <location>
        <begin position="42"/>
        <end position="47"/>
    </location>
</feature>
<dbReference type="Pfam" id="PF02852">
    <property type="entry name" value="Pyr_redox_dim"/>
    <property type="match status" value="1"/>
</dbReference>
<dbReference type="PRINTS" id="PR00411">
    <property type="entry name" value="PNDRDTASEI"/>
</dbReference>
<dbReference type="FunFam" id="3.30.390.30:FF:000003">
    <property type="entry name" value="Glutathione reductase"/>
    <property type="match status" value="1"/>
</dbReference>
<dbReference type="InterPro" id="IPR001100">
    <property type="entry name" value="Pyr_nuc-diS_OxRdtase"/>
</dbReference>
<reference evidence="22" key="1">
    <citation type="submission" date="2016-02" db="EMBL/GenBank/DDBJ databases">
        <authorList>
            <person name="Rodrigo-Torres Lidia"/>
            <person name="Arahal R.David."/>
        </authorList>
    </citation>
    <scope>NUCLEOTIDE SEQUENCE [LARGE SCALE GENOMIC DNA]</scope>
    <source>
        <strain evidence="22">CECT 9029</strain>
    </source>
</reference>
<dbReference type="GO" id="GO:0050661">
    <property type="term" value="F:NADP binding"/>
    <property type="evidence" value="ECO:0007669"/>
    <property type="project" value="InterPro"/>
</dbReference>
<dbReference type="STRING" id="1796497.GCE9029_04321"/>
<protein>
    <recommendedName>
        <fullName evidence="5">Glutathione reductase</fullName>
        <ecNumber evidence="4">1.8.1.7</ecNumber>
    </recommendedName>
</protein>
<evidence type="ECO:0000256" key="11">
    <source>
        <dbReference type="ARBA" id="ARBA00023157"/>
    </source>
</evidence>
<evidence type="ECO:0000256" key="14">
    <source>
        <dbReference type="ARBA" id="ARBA00056905"/>
    </source>
</evidence>
<evidence type="ECO:0000256" key="17">
    <source>
        <dbReference type="PIRSR" id="PIRSR000350-4"/>
    </source>
</evidence>
<proteinExistence type="inferred from homology"/>
<keyword evidence="22" id="KW-1185">Reference proteome</keyword>
<dbReference type="InterPro" id="IPR036188">
    <property type="entry name" value="FAD/NAD-bd_sf"/>
</dbReference>
<feature type="active site" description="Proton acceptor" evidence="15">
    <location>
        <position position="440"/>
    </location>
</feature>
<dbReference type="Gene3D" id="3.30.390.30">
    <property type="match status" value="1"/>
</dbReference>
<dbReference type="InterPro" id="IPR023753">
    <property type="entry name" value="FAD/NAD-binding_dom"/>
</dbReference>
<evidence type="ECO:0000313" key="21">
    <source>
        <dbReference type="EMBL" id="CZF84307.1"/>
    </source>
</evidence>
<feature type="binding site" evidence="16">
    <location>
        <position position="115"/>
    </location>
    <ligand>
        <name>FAD</name>
        <dbReference type="ChEBI" id="CHEBI:57692"/>
    </ligand>
</feature>
<dbReference type="Gene3D" id="3.50.50.60">
    <property type="entry name" value="FAD/NAD(P)-binding domain"/>
    <property type="match status" value="2"/>
</dbReference>
<evidence type="ECO:0000256" key="16">
    <source>
        <dbReference type="PIRSR" id="PIRSR000350-3"/>
    </source>
</evidence>
<dbReference type="Pfam" id="PF07992">
    <property type="entry name" value="Pyr_redox_2"/>
    <property type="match status" value="1"/>
</dbReference>
<comment type="catalytic activity">
    <reaction evidence="13">
        <text>2 glutathione + NADP(+) = glutathione disulfide + NADPH + H(+)</text>
        <dbReference type="Rhea" id="RHEA:11740"/>
        <dbReference type="ChEBI" id="CHEBI:15378"/>
        <dbReference type="ChEBI" id="CHEBI:57783"/>
        <dbReference type="ChEBI" id="CHEBI:57925"/>
        <dbReference type="ChEBI" id="CHEBI:58297"/>
        <dbReference type="ChEBI" id="CHEBI:58349"/>
        <dbReference type="EC" id="1.8.1.7"/>
    </reaction>
</comment>
<dbReference type="GO" id="GO:0045454">
    <property type="term" value="P:cell redox homeostasis"/>
    <property type="evidence" value="ECO:0007669"/>
    <property type="project" value="InterPro"/>
</dbReference>
<evidence type="ECO:0000256" key="4">
    <source>
        <dbReference type="ARBA" id="ARBA00012607"/>
    </source>
</evidence>
<dbReference type="GO" id="GO:0006749">
    <property type="term" value="P:glutathione metabolic process"/>
    <property type="evidence" value="ECO:0007669"/>
    <property type="project" value="InterPro"/>
</dbReference>
<keyword evidence="7 18" id="KW-0285">Flavoprotein</keyword>
<evidence type="ECO:0000259" key="19">
    <source>
        <dbReference type="Pfam" id="PF02852"/>
    </source>
</evidence>
<dbReference type="GO" id="GO:0004362">
    <property type="term" value="F:glutathione-disulfide reductase (NADPH) activity"/>
    <property type="evidence" value="ECO:0007669"/>
    <property type="project" value="UniProtKB-EC"/>
</dbReference>
<evidence type="ECO:0000256" key="9">
    <source>
        <dbReference type="ARBA" id="ARBA00022857"/>
    </source>
</evidence>
<dbReference type="EMBL" id="FIZX01000005">
    <property type="protein sequence ID" value="CZF84307.1"/>
    <property type="molecule type" value="Genomic_DNA"/>
</dbReference>
<evidence type="ECO:0000256" key="10">
    <source>
        <dbReference type="ARBA" id="ARBA00023002"/>
    </source>
</evidence>
<dbReference type="PIRSF" id="PIRSF000350">
    <property type="entry name" value="Mercury_reductase_MerA"/>
    <property type="match status" value="1"/>
</dbReference>
<dbReference type="GO" id="GO:0050660">
    <property type="term" value="F:flavin adenine dinucleotide binding"/>
    <property type="evidence" value="ECO:0007669"/>
    <property type="project" value="InterPro"/>
</dbReference>
<dbReference type="NCBIfam" id="NF004776">
    <property type="entry name" value="PRK06116.1"/>
    <property type="match status" value="1"/>
</dbReference>
<dbReference type="PRINTS" id="PR00368">
    <property type="entry name" value="FADPNR"/>
</dbReference>
<keyword evidence="12 18" id="KW-0676">Redox-active center</keyword>
<evidence type="ECO:0000256" key="2">
    <source>
        <dbReference type="ARBA" id="ARBA00007532"/>
    </source>
</evidence>
<dbReference type="GO" id="GO:0005829">
    <property type="term" value="C:cytosol"/>
    <property type="evidence" value="ECO:0007669"/>
    <property type="project" value="TreeGrafter"/>
</dbReference>
<comment type="cofactor">
    <cofactor evidence="16">
        <name>FAD</name>
        <dbReference type="ChEBI" id="CHEBI:57692"/>
    </cofactor>
    <text evidence="16">Binds 1 FAD per subunit.</text>
</comment>
<keyword evidence="9" id="KW-0521">NADP</keyword>
<keyword evidence="16" id="KW-0547">Nucleotide-binding</keyword>
<dbReference type="FunFam" id="3.50.50.60:FF:000030">
    <property type="entry name" value="Glutathione reductase"/>
    <property type="match status" value="1"/>
</dbReference>
<feature type="domain" description="FAD/NAD(P)-binding" evidence="20">
    <location>
        <begin position="5"/>
        <end position="319"/>
    </location>
</feature>
<dbReference type="InterPro" id="IPR046952">
    <property type="entry name" value="GSHR/TRXR-like"/>
</dbReference>
<evidence type="ECO:0000256" key="5">
    <source>
        <dbReference type="ARBA" id="ARBA00017111"/>
    </source>
</evidence>
<evidence type="ECO:0000256" key="12">
    <source>
        <dbReference type="ARBA" id="ARBA00023284"/>
    </source>
</evidence>
<evidence type="ECO:0000256" key="6">
    <source>
        <dbReference type="ARBA" id="ARBA00022490"/>
    </source>
</evidence>
<feature type="domain" description="Pyridine nucleotide-disulphide oxidoreductase dimerisation" evidence="19">
    <location>
        <begin position="340"/>
        <end position="450"/>
    </location>
</feature>
<dbReference type="SUPFAM" id="SSF51905">
    <property type="entry name" value="FAD/NAD(P)-binding domain"/>
    <property type="match status" value="1"/>
</dbReference>
<dbReference type="PROSITE" id="PS00076">
    <property type="entry name" value="PYRIDINE_REDOX_1"/>
    <property type="match status" value="1"/>
</dbReference>